<dbReference type="Proteomes" id="UP000824120">
    <property type="component" value="Chromosome 5"/>
</dbReference>
<dbReference type="EMBL" id="JACXVP010000005">
    <property type="protein sequence ID" value="KAG5606496.1"/>
    <property type="molecule type" value="Genomic_DNA"/>
</dbReference>
<comment type="caution">
    <text evidence="1">The sequence shown here is derived from an EMBL/GenBank/DDBJ whole genome shotgun (WGS) entry which is preliminary data.</text>
</comment>
<protein>
    <submittedName>
        <fullName evidence="1">Uncharacterized protein</fullName>
    </submittedName>
</protein>
<organism evidence="1 2">
    <name type="scientific">Solanum commersonii</name>
    <name type="common">Commerson's wild potato</name>
    <name type="synonym">Commerson's nightshade</name>
    <dbReference type="NCBI Taxonomy" id="4109"/>
    <lineage>
        <taxon>Eukaryota</taxon>
        <taxon>Viridiplantae</taxon>
        <taxon>Streptophyta</taxon>
        <taxon>Embryophyta</taxon>
        <taxon>Tracheophyta</taxon>
        <taxon>Spermatophyta</taxon>
        <taxon>Magnoliopsida</taxon>
        <taxon>eudicotyledons</taxon>
        <taxon>Gunneridae</taxon>
        <taxon>Pentapetalae</taxon>
        <taxon>asterids</taxon>
        <taxon>lamiids</taxon>
        <taxon>Solanales</taxon>
        <taxon>Solanaceae</taxon>
        <taxon>Solanoideae</taxon>
        <taxon>Solaneae</taxon>
        <taxon>Solanum</taxon>
    </lineage>
</organism>
<proteinExistence type="predicted"/>
<evidence type="ECO:0000313" key="1">
    <source>
        <dbReference type="EMBL" id="KAG5606496.1"/>
    </source>
</evidence>
<keyword evidence="2" id="KW-1185">Reference proteome</keyword>
<sequence length="72" mass="7505">MSTHSLGHQSSGFGFVTSLLDYAAEDCLATLVKIADELSDPTFGHLIAFSVLPLASSHSGSLDSIVLPRGTD</sequence>
<gene>
    <name evidence="1" type="ORF">H5410_027988</name>
</gene>
<evidence type="ECO:0000313" key="2">
    <source>
        <dbReference type="Proteomes" id="UP000824120"/>
    </source>
</evidence>
<name>A0A9J5Z3H8_SOLCO</name>
<accession>A0A9J5Z3H8</accession>
<reference evidence="1 2" key="1">
    <citation type="submission" date="2020-09" db="EMBL/GenBank/DDBJ databases">
        <title>De no assembly of potato wild relative species, Solanum commersonii.</title>
        <authorList>
            <person name="Cho K."/>
        </authorList>
    </citation>
    <scope>NUCLEOTIDE SEQUENCE [LARGE SCALE GENOMIC DNA]</scope>
    <source>
        <strain evidence="1">LZ3.2</strain>
        <tissue evidence="1">Leaf</tissue>
    </source>
</reference>
<dbReference type="AlphaFoldDB" id="A0A9J5Z3H8"/>